<proteinExistence type="predicted"/>
<accession>A0A8T0RFS1</accession>
<keyword evidence="3" id="KW-1185">Reference proteome</keyword>
<feature type="region of interest" description="Disordered" evidence="1">
    <location>
        <begin position="76"/>
        <end position="111"/>
    </location>
</feature>
<dbReference type="AlphaFoldDB" id="A0A8T0RFS1"/>
<dbReference type="Proteomes" id="UP000823388">
    <property type="component" value="Chromosome 6K"/>
</dbReference>
<protein>
    <submittedName>
        <fullName evidence="2">Uncharacterized protein</fullName>
    </submittedName>
</protein>
<evidence type="ECO:0000256" key="1">
    <source>
        <dbReference type="SAM" id="MobiDB-lite"/>
    </source>
</evidence>
<organism evidence="2 3">
    <name type="scientific">Panicum virgatum</name>
    <name type="common">Blackwell switchgrass</name>
    <dbReference type="NCBI Taxonomy" id="38727"/>
    <lineage>
        <taxon>Eukaryota</taxon>
        <taxon>Viridiplantae</taxon>
        <taxon>Streptophyta</taxon>
        <taxon>Embryophyta</taxon>
        <taxon>Tracheophyta</taxon>
        <taxon>Spermatophyta</taxon>
        <taxon>Magnoliopsida</taxon>
        <taxon>Liliopsida</taxon>
        <taxon>Poales</taxon>
        <taxon>Poaceae</taxon>
        <taxon>PACMAD clade</taxon>
        <taxon>Panicoideae</taxon>
        <taxon>Panicodae</taxon>
        <taxon>Paniceae</taxon>
        <taxon>Panicinae</taxon>
        <taxon>Panicum</taxon>
        <taxon>Panicum sect. Hiantes</taxon>
    </lineage>
</organism>
<name>A0A8T0RFS1_PANVG</name>
<gene>
    <name evidence="2" type="ORF">PVAP13_6KG354406</name>
</gene>
<sequence>MKAKRGESLTVRQGSSVGHRGRSQQQAAVAPPPRDPMRRGGEAPVANAQGRGNPHLVCLWCRSRGAVPACARAVGAGGEGRRRPRPGAVGSRLGLLCPRGERGGRRPERSGGEWAVALLKSSARLVGPPPPPPPPPPLLPLASLGSGLGRVCAVMVEGGRRQAVCLCPLALFAGRPVPFYVGSFPSSWFSVPSCQVRWIVVRCIFCVRKR</sequence>
<evidence type="ECO:0000313" key="3">
    <source>
        <dbReference type="Proteomes" id="UP000823388"/>
    </source>
</evidence>
<reference evidence="2" key="1">
    <citation type="submission" date="2020-05" db="EMBL/GenBank/DDBJ databases">
        <title>WGS assembly of Panicum virgatum.</title>
        <authorList>
            <person name="Lovell J.T."/>
            <person name="Jenkins J."/>
            <person name="Shu S."/>
            <person name="Juenger T.E."/>
            <person name="Schmutz J."/>
        </authorList>
    </citation>
    <scope>NUCLEOTIDE SEQUENCE</scope>
    <source>
        <strain evidence="2">AP13</strain>
    </source>
</reference>
<feature type="compositionally biased region" description="Low complexity" evidence="1">
    <location>
        <begin position="86"/>
        <end position="98"/>
    </location>
</feature>
<comment type="caution">
    <text evidence="2">The sequence shown here is derived from an EMBL/GenBank/DDBJ whole genome shotgun (WGS) entry which is preliminary data.</text>
</comment>
<dbReference type="EMBL" id="CM029047">
    <property type="protein sequence ID" value="KAG2584902.1"/>
    <property type="molecule type" value="Genomic_DNA"/>
</dbReference>
<feature type="compositionally biased region" description="Basic and acidic residues" evidence="1">
    <location>
        <begin position="99"/>
        <end position="111"/>
    </location>
</feature>
<evidence type="ECO:0000313" key="2">
    <source>
        <dbReference type="EMBL" id="KAG2584902.1"/>
    </source>
</evidence>
<feature type="region of interest" description="Disordered" evidence="1">
    <location>
        <begin position="1"/>
        <end position="49"/>
    </location>
</feature>